<name>D0WB11_NEILA</name>
<organism evidence="1 2">
    <name type="scientific">Neisseria lactamica ATCC 23970</name>
    <dbReference type="NCBI Taxonomy" id="546265"/>
    <lineage>
        <taxon>Bacteria</taxon>
        <taxon>Pseudomonadati</taxon>
        <taxon>Pseudomonadota</taxon>
        <taxon>Betaproteobacteria</taxon>
        <taxon>Neisseriales</taxon>
        <taxon>Neisseriaceae</taxon>
        <taxon>Neisseria</taxon>
    </lineage>
</organism>
<sequence>MPICRRKPPPAQRCRLKPFRRHITNAHQALSQPSVSFRILALSRIGQTFSLCRTSRTSTIHFFY</sequence>
<dbReference type="EMBL" id="ACEQ02000020">
    <property type="protein sequence ID" value="EEZ75284.1"/>
    <property type="molecule type" value="Genomic_DNA"/>
</dbReference>
<accession>D0WB11</accession>
<evidence type="ECO:0000313" key="1">
    <source>
        <dbReference type="EMBL" id="EEZ75284.1"/>
    </source>
</evidence>
<reference evidence="1 2" key="1">
    <citation type="submission" date="2009-10" db="EMBL/GenBank/DDBJ databases">
        <authorList>
            <person name="Weinstock G."/>
            <person name="Sodergren E."/>
            <person name="Clifton S."/>
            <person name="Fulton L."/>
            <person name="Fulton B."/>
            <person name="Courtney L."/>
            <person name="Fronick C."/>
            <person name="Harrison M."/>
            <person name="Strong C."/>
            <person name="Farmer C."/>
            <person name="Delahaunty K."/>
            <person name="Markovic C."/>
            <person name="Hall O."/>
            <person name="Minx P."/>
            <person name="Tomlinson C."/>
            <person name="Mitreva M."/>
            <person name="Nelson J."/>
            <person name="Hou S."/>
            <person name="Wollam A."/>
            <person name="Pepin K.H."/>
            <person name="Johnson M."/>
            <person name="Bhonagiri V."/>
            <person name="Nash W.E."/>
            <person name="Warren W."/>
            <person name="Chinwalla A."/>
            <person name="Mardis E.R."/>
            <person name="Wilson R.K."/>
        </authorList>
    </citation>
    <scope>NUCLEOTIDE SEQUENCE [LARGE SCALE GENOMIC DNA]</scope>
    <source>
        <strain evidence="1 2">ATCC 23970</strain>
    </source>
</reference>
<dbReference type="AlphaFoldDB" id="D0WB11"/>
<dbReference type="Proteomes" id="UP000003843">
    <property type="component" value="Unassembled WGS sequence"/>
</dbReference>
<comment type="caution">
    <text evidence="1">The sequence shown here is derived from an EMBL/GenBank/DDBJ whole genome shotgun (WGS) entry which is preliminary data.</text>
</comment>
<gene>
    <name evidence="1" type="ORF">NEILACOT_04735</name>
</gene>
<proteinExistence type="predicted"/>
<evidence type="ECO:0000313" key="2">
    <source>
        <dbReference type="Proteomes" id="UP000003843"/>
    </source>
</evidence>
<protein>
    <submittedName>
        <fullName evidence="1">Uncharacterized protein</fullName>
    </submittedName>
</protein>